<accession>A0ACA9RVG3</accession>
<dbReference type="EMBL" id="CAJVQC010072175">
    <property type="protein sequence ID" value="CAG8811260.1"/>
    <property type="molecule type" value="Genomic_DNA"/>
</dbReference>
<dbReference type="Proteomes" id="UP000789920">
    <property type="component" value="Unassembled WGS sequence"/>
</dbReference>
<proteinExistence type="predicted"/>
<evidence type="ECO:0000313" key="1">
    <source>
        <dbReference type="EMBL" id="CAG8811260.1"/>
    </source>
</evidence>
<sequence>TKMSSDSIPTVHDLTYYVNIIRRYLNPPSATAINSDGEQTSDERLQYAIKYYREAYELFPSSYDIKLLGHRIAIKEGNMTQATIQFDE</sequence>
<organism evidence="1 2">
    <name type="scientific">Racocetra persica</name>
    <dbReference type="NCBI Taxonomy" id="160502"/>
    <lineage>
        <taxon>Eukaryota</taxon>
        <taxon>Fungi</taxon>
        <taxon>Fungi incertae sedis</taxon>
        <taxon>Mucoromycota</taxon>
        <taxon>Glomeromycotina</taxon>
        <taxon>Glomeromycetes</taxon>
        <taxon>Diversisporales</taxon>
        <taxon>Gigasporaceae</taxon>
        <taxon>Racocetra</taxon>
    </lineage>
</organism>
<reference evidence="1" key="1">
    <citation type="submission" date="2021-06" db="EMBL/GenBank/DDBJ databases">
        <authorList>
            <person name="Kallberg Y."/>
            <person name="Tangrot J."/>
            <person name="Rosling A."/>
        </authorList>
    </citation>
    <scope>NUCLEOTIDE SEQUENCE</scope>
    <source>
        <strain evidence="1">MA461A</strain>
    </source>
</reference>
<gene>
    <name evidence="1" type="ORF">RPERSI_LOCUS23267</name>
</gene>
<evidence type="ECO:0000313" key="2">
    <source>
        <dbReference type="Proteomes" id="UP000789920"/>
    </source>
</evidence>
<comment type="caution">
    <text evidence="1">The sequence shown here is derived from an EMBL/GenBank/DDBJ whole genome shotgun (WGS) entry which is preliminary data.</text>
</comment>
<keyword evidence="2" id="KW-1185">Reference proteome</keyword>
<protein>
    <submittedName>
        <fullName evidence="1">9322_t:CDS:1</fullName>
    </submittedName>
</protein>
<feature type="non-terminal residue" evidence="1">
    <location>
        <position position="88"/>
    </location>
</feature>
<name>A0ACA9RVG3_9GLOM</name>
<feature type="non-terminal residue" evidence="1">
    <location>
        <position position="1"/>
    </location>
</feature>